<keyword evidence="3" id="KW-1185">Reference proteome</keyword>
<protein>
    <submittedName>
        <fullName evidence="2">Uncharacterized protein</fullName>
    </submittedName>
</protein>
<reference evidence="2 3" key="1">
    <citation type="submission" date="2014-11" db="EMBL/GenBank/DDBJ databases">
        <title>Genetic blueprint of the zoonotic pathogen Toxocara canis.</title>
        <authorList>
            <person name="Zhu X.-Q."/>
            <person name="Korhonen P.K."/>
            <person name="Cai H."/>
            <person name="Young N.D."/>
            <person name="Nejsum P."/>
            <person name="von Samson-Himmelstjerna G."/>
            <person name="Boag P.R."/>
            <person name="Tan P."/>
            <person name="Li Q."/>
            <person name="Min J."/>
            <person name="Yang Y."/>
            <person name="Wang X."/>
            <person name="Fang X."/>
            <person name="Hall R.S."/>
            <person name="Hofmann A."/>
            <person name="Sternberg P.W."/>
            <person name="Jex A.R."/>
            <person name="Gasser R.B."/>
        </authorList>
    </citation>
    <scope>NUCLEOTIDE SEQUENCE [LARGE SCALE GENOMIC DNA]</scope>
    <source>
        <strain evidence="2">PN_DK_2014</strain>
    </source>
</reference>
<evidence type="ECO:0000256" key="1">
    <source>
        <dbReference type="SAM" id="MobiDB-lite"/>
    </source>
</evidence>
<dbReference type="EMBL" id="JPKZ01002991">
    <property type="protein sequence ID" value="KHN73892.1"/>
    <property type="molecule type" value="Genomic_DNA"/>
</dbReference>
<feature type="compositionally biased region" description="Basic residues" evidence="1">
    <location>
        <begin position="136"/>
        <end position="147"/>
    </location>
</feature>
<evidence type="ECO:0000313" key="3">
    <source>
        <dbReference type="Proteomes" id="UP000031036"/>
    </source>
</evidence>
<evidence type="ECO:0000313" key="2">
    <source>
        <dbReference type="EMBL" id="KHN73892.1"/>
    </source>
</evidence>
<name>A0A0B2UXS3_TOXCA</name>
<feature type="compositionally biased region" description="Basic and acidic residues" evidence="1">
    <location>
        <begin position="110"/>
        <end position="120"/>
    </location>
</feature>
<organism evidence="2 3">
    <name type="scientific">Toxocara canis</name>
    <name type="common">Canine roundworm</name>
    <dbReference type="NCBI Taxonomy" id="6265"/>
    <lineage>
        <taxon>Eukaryota</taxon>
        <taxon>Metazoa</taxon>
        <taxon>Ecdysozoa</taxon>
        <taxon>Nematoda</taxon>
        <taxon>Chromadorea</taxon>
        <taxon>Rhabditida</taxon>
        <taxon>Spirurina</taxon>
        <taxon>Ascaridomorpha</taxon>
        <taxon>Ascaridoidea</taxon>
        <taxon>Toxocaridae</taxon>
        <taxon>Toxocara</taxon>
    </lineage>
</organism>
<feature type="compositionally biased region" description="Polar residues" evidence="1">
    <location>
        <begin position="79"/>
        <end position="98"/>
    </location>
</feature>
<comment type="caution">
    <text evidence="2">The sequence shown here is derived from an EMBL/GenBank/DDBJ whole genome shotgun (WGS) entry which is preliminary data.</text>
</comment>
<dbReference type="OrthoDB" id="5839128at2759"/>
<feature type="region of interest" description="Disordered" evidence="1">
    <location>
        <begin position="61"/>
        <end position="147"/>
    </location>
</feature>
<dbReference type="AlphaFoldDB" id="A0A0B2UXS3"/>
<feature type="compositionally biased region" description="Basic residues" evidence="1">
    <location>
        <begin position="66"/>
        <end position="75"/>
    </location>
</feature>
<feature type="non-terminal residue" evidence="2">
    <location>
        <position position="1"/>
    </location>
</feature>
<sequence>QKAEQKEKEKRQRERQRNLEQQRERIQKVASAFYREDEAKFLQKMADMRLEDAQALIEIAAEQKKRPAQARHHSLHPISATSSQMPPMSARTSHSSADTLEIPQRSPSGELDKVEDEGGSRNRFMKWLGLSQSRRDSKKPRRMSTFS</sequence>
<dbReference type="Proteomes" id="UP000031036">
    <property type="component" value="Unassembled WGS sequence"/>
</dbReference>
<feature type="region of interest" description="Disordered" evidence="1">
    <location>
        <begin position="1"/>
        <end position="23"/>
    </location>
</feature>
<proteinExistence type="predicted"/>
<accession>A0A0B2UXS3</accession>
<gene>
    <name evidence="2" type="ORF">Tcan_14536</name>
</gene>